<dbReference type="GO" id="GO:0006801">
    <property type="term" value="P:superoxide metabolic process"/>
    <property type="evidence" value="ECO:0007669"/>
    <property type="project" value="InterPro"/>
</dbReference>
<feature type="compositionally biased region" description="Basic and acidic residues" evidence="2">
    <location>
        <begin position="105"/>
        <end position="117"/>
    </location>
</feature>
<dbReference type="AlphaFoldDB" id="K6UNR2"/>
<gene>
    <name evidence="4" type="primary">sodC</name>
    <name evidence="4" type="ORF">AUCHE_21_00110</name>
</gene>
<evidence type="ECO:0000259" key="3">
    <source>
        <dbReference type="Pfam" id="PF00080"/>
    </source>
</evidence>
<feature type="domain" description="Superoxide dismutase copper/zinc binding" evidence="3">
    <location>
        <begin position="70"/>
        <end position="214"/>
    </location>
</feature>
<dbReference type="SUPFAM" id="SSF49329">
    <property type="entry name" value="Cu,Zn superoxide dismutase-like"/>
    <property type="match status" value="1"/>
</dbReference>
<feature type="region of interest" description="Disordered" evidence="2">
    <location>
        <begin position="22"/>
        <end position="54"/>
    </location>
</feature>
<sequence length="224" mass="22810">MRRAALPLIAVTAAVLSGCGGQQNSAVSEGKPSWQSTAASHGAAGHGSTPQDSAALATGEITNPEGKKVGTVELAKADQGMTVRVTTDGLPPGFHGMHLHAVGKCEADSHDPKDPQKKGHHLSSGGHLAAAGQSHPDHDGDLPVLYVGKDGRGKISTLTDRIKESHLDAAAGLSMIIHNNPDNYANIPTRYAPNGPDAETKAAGDSGPRIGCAVLKKKDAGGGH</sequence>
<dbReference type="eggNOG" id="COG2032">
    <property type="taxonomic scope" value="Bacteria"/>
</dbReference>
<dbReference type="PANTHER" id="PTHR10003">
    <property type="entry name" value="SUPEROXIDE DISMUTASE CU-ZN -RELATED"/>
    <property type="match status" value="1"/>
</dbReference>
<evidence type="ECO:0000313" key="5">
    <source>
        <dbReference type="Proteomes" id="UP000008495"/>
    </source>
</evidence>
<comment type="caution">
    <text evidence="4">The sequence shown here is derived from an EMBL/GenBank/DDBJ whole genome shotgun (WGS) entry which is preliminary data.</text>
</comment>
<dbReference type="GO" id="GO:0005507">
    <property type="term" value="F:copper ion binding"/>
    <property type="evidence" value="ECO:0007669"/>
    <property type="project" value="InterPro"/>
</dbReference>
<name>K6UNR2_9MICO</name>
<dbReference type="InterPro" id="IPR001424">
    <property type="entry name" value="SOD_Cu_Zn_dom"/>
</dbReference>
<dbReference type="InterPro" id="IPR024134">
    <property type="entry name" value="SOD_Cu/Zn_/chaperone"/>
</dbReference>
<accession>K6UNR2</accession>
<feature type="region of interest" description="Disordered" evidence="2">
    <location>
        <begin position="105"/>
        <end position="141"/>
    </location>
</feature>
<keyword evidence="5" id="KW-1185">Reference proteome</keyword>
<dbReference type="Gene3D" id="2.60.40.200">
    <property type="entry name" value="Superoxide dismutase, copper/zinc binding domain"/>
    <property type="match status" value="1"/>
</dbReference>
<dbReference type="InterPro" id="IPR036423">
    <property type="entry name" value="SOD-like_Cu/Zn_dom_sf"/>
</dbReference>
<reference evidence="4 5" key="1">
    <citation type="submission" date="2012-08" db="EMBL/GenBank/DDBJ databases">
        <title>Whole genome shotgun sequence of Austwickia chelonae NBRC 105200.</title>
        <authorList>
            <person name="Yoshida I."/>
            <person name="Hosoyama A."/>
            <person name="Tsuchikane K."/>
            <person name="Katsumata H."/>
            <person name="Ando Y."/>
            <person name="Ohji S."/>
            <person name="Hamada M."/>
            <person name="Tamura T."/>
            <person name="Yamazoe A."/>
            <person name="Yamazaki S."/>
            <person name="Fujita N."/>
        </authorList>
    </citation>
    <scope>NUCLEOTIDE SEQUENCE [LARGE SCALE GENOMIC DNA]</scope>
    <source>
        <strain evidence="4 5">NBRC 105200</strain>
    </source>
</reference>
<dbReference type="EMBL" id="BAGZ01000021">
    <property type="protein sequence ID" value="GAB79186.1"/>
    <property type="molecule type" value="Genomic_DNA"/>
</dbReference>
<organism evidence="4 5">
    <name type="scientific">Austwickia chelonae NBRC 105200</name>
    <dbReference type="NCBI Taxonomy" id="1184607"/>
    <lineage>
        <taxon>Bacteria</taxon>
        <taxon>Bacillati</taxon>
        <taxon>Actinomycetota</taxon>
        <taxon>Actinomycetes</taxon>
        <taxon>Micrococcales</taxon>
        <taxon>Dermatophilaceae</taxon>
        <taxon>Austwickia</taxon>
    </lineage>
</organism>
<evidence type="ECO:0000313" key="4">
    <source>
        <dbReference type="EMBL" id="GAB79186.1"/>
    </source>
</evidence>
<dbReference type="PROSITE" id="PS51257">
    <property type="entry name" value="PROKAR_LIPOPROTEIN"/>
    <property type="match status" value="1"/>
</dbReference>
<comment type="similarity">
    <text evidence="1">Belongs to the Cu-Zn superoxide dismutase family.</text>
</comment>
<dbReference type="Proteomes" id="UP000008495">
    <property type="component" value="Unassembled WGS sequence"/>
</dbReference>
<protein>
    <submittedName>
        <fullName evidence="4">Superoxide dismutase</fullName>
    </submittedName>
</protein>
<proteinExistence type="inferred from homology"/>
<evidence type="ECO:0000256" key="1">
    <source>
        <dbReference type="ARBA" id="ARBA00010457"/>
    </source>
</evidence>
<feature type="compositionally biased region" description="Low complexity" evidence="2">
    <location>
        <begin position="36"/>
        <end position="49"/>
    </location>
</feature>
<evidence type="ECO:0000256" key="2">
    <source>
        <dbReference type="SAM" id="MobiDB-lite"/>
    </source>
</evidence>
<dbReference type="STRING" id="100225.SAMN05421595_2491"/>
<dbReference type="RefSeq" id="WP_006503943.1">
    <property type="nucleotide sequence ID" value="NZ_BAGZ01000021.1"/>
</dbReference>
<dbReference type="Pfam" id="PF00080">
    <property type="entry name" value="Sod_Cu"/>
    <property type="match status" value="1"/>
</dbReference>